<sequence length="74" mass="7747">MRDGAIVNAQTLNSSDGGNITININTSSGSDPSFFERFERFGRDVVNNKGSASGLFASVAPTLGAGHLQFAQEV</sequence>
<reference evidence="1 2" key="1">
    <citation type="journal article" date="2019" name="Front. Microbiol.">
        <title>Genomic Features for Desiccation Tolerance and Sugar Biosynthesis in the Extremophile Gloeocapsopsis sp. UTEX B3054.</title>
        <authorList>
            <person name="Urrejola C."/>
            <person name="Alcorta J."/>
            <person name="Salas L."/>
            <person name="Vasquez M."/>
            <person name="Polz M.F."/>
            <person name="Vicuna R."/>
            <person name="Diez B."/>
        </authorList>
    </citation>
    <scope>NUCLEOTIDE SEQUENCE [LARGE SCALE GENOMIC DNA]</scope>
    <source>
        <strain evidence="1 2">1H9</strain>
    </source>
</reference>
<organism evidence="1 2">
    <name type="scientific">Gloeocapsopsis dulcis AAB1 = 1H9</name>
    <dbReference type="NCBI Taxonomy" id="1433147"/>
    <lineage>
        <taxon>Bacteria</taxon>
        <taxon>Bacillati</taxon>
        <taxon>Cyanobacteriota</taxon>
        <taxon>Cyanophyceae</taxon>
        <taxon>Oscillatoriophycideae</taxon>
        <taxon>Chroococcales</taxon>
        <taxon>Chroococcaceae</taxon>
        <taxon>Gloeocapsopsis</taxon>
        <taxon>Gloeocapsopsis dulcis</taxon>
    </lineage>
</organism>
<name>A0A6N8FRF4_9CHRO</name>
<comment type="caution">
    <text evidence="1">The sequence shown here is derived from an EMBL/GenBank/DDBJ whole genome shotgun (WGS) entry which is preliminary data.</text>
</comment>
<dbReference type="RefSeq" id="WP_105220255.1">
    <property type="nucleotide sequence ID" value="NZ_CAWNSU010000059.1"/>
</dbReference>
<proteinExistence type="predicted"/>
<dbReference type="Proteomes" id="UP000441797">
    <property type="component" value="Unassembled WGS sequence"/>
</dbReference>
<dbReference type="EMBL" id="NAPY01000001">
    <property type="protein sequence ID" value="MUL34925.1"/>
    <property type="molecule type" value="Genomic_DNA"/>
</dbReference>
<evidence type="ECO:0000313" key="2">
    <source>
        <dbReference type="Proteomes" id="UP000441797"/>
    </source>
</evidence>
<gene>
    <name evidence="1" type="ORF">BWI75_00735</name>
</gene>
<protein>
    <recommendedName>
        <fullName evidence="3">Filamentous haemagglutinin FhaB/tRNA nuclease CdiA-like TPS domain-containing protein</fullName>
    </recommendedName>
</protein>
<dbReference type="AlphaFoldDB" id="A0A6N8FRF4"/>
<accession>A0A6N8FRF4</accession>
<evidence type="ECO:0000313" key="1">
    <source>
        <dbReference type="EMBL" id="MUL34925.1"/>
    </source>
</evidence>
<keyword evidence="2" id="KW-1185">Reference proteome</keyword>
<evidence type="ECO:0008006" key="3">
    <source>
        <dbReference type="Google" id="ProtNLM"/>
    </source>
</evidence>